<evidence type="ECO:0000256" key="1">
    <source>
        <dbReference type="SAM" id="MobiDB-lite"/>
    </source>
</evidence>
<sequence>MFAKQVADRPQRGNKPQISRIDTNPETMFHSWPFARFVADRRPNKSPPVG</sequence>
<dbReference type="Proteomes" id="UP000011991">
    <property type="component" value="Unassembled WGS sequence"/>
</dbReference>
<dbReference type="AlphaFoldDB" id="M5RFH3"/>
<name>M5RFH3_9BACT</name>
<gene>
    <name evidence="2" type="ORF">RMSM_04853</name>
</gene>
<accession>M5RFH3</accession>
<feature type="compositionally biased region" description="Polar residues" evidence="1">
    <location>
        <begin position="14"/>
        <end position="25"/>
    </location>
</feature>
<feature type="region of interest" description="Disordered" evidence="1">
    <location>
        <begin position="1"/>
        <end position="25"/>
    </location>
</feature>
<dbReference type="EMBL" id="ANOG01000691">
    <property type="protein sequence ID" value="EMI18223.1"/>
    <property type="molecule type" value="Genomic_DNA"/>
</dbReference>
<organism evidence="2 3">
    <name type="scientific">Rhodopirellula maiorica SM1</name>
    <dbReference type="NCBI Taxonomy" id="1265738"/>
    <lineage>
        <taxon>Bacteria</taxon>
        <taxon>Pseudomonadati</taxon>
        <taxon>Planctomycetota</taxon>
        <taxon>Planctomycetia</taxon>
        <taxon>Pirellulales</taxon>
        <taxon>Pirellulaceae</taxon>
        <taxon>Novipirellula</taxon>
    </lineage>
</organism>
<reference evidence="2 3" key="1">
    <citation type="journal article" date="2013" name="Mar. Genomics">
        <title>Expression of sulfatases in Rhodopirellula baltica and the diversity of sulfatases in the genus Rhodopirellula.</title>
        <authorList>
            <person name="Wegner C.E."/>
            <person name="Richter-Heitmann T."/>
            <person name="Klindworth A."/>
            <person name="Klockow C."/>
            <person name="Richter M."/>
            <person name="Achstetter T."/>
            <person name="Glockner F.O."/>
            <person name="Harder J."/>
        </authorList>
    </citation>
    <scope>NUCLEOTIDE SEQUENCE [LARGE SCALE GENOMIC DNA]</scope>
    <source>
        <strain evidence="2 3">SM1</strain>
    </source>
</reference>
<evidence type="ECO:0000313" key="2">
    <source>
        <dbReference type="EMBL" id="EMI18223.1"/>
    </source>
</evidence>
<protein>
    <submittedName>
        <fullName evidence="2">Uncharacterized protein</fullName>
    </submittedName>
</protein>
<keyword evidence="3" id="KW-1185">Reference proteome</keyword>
<proteinExistence type="predicted"/>
<evidence type="ECO:0000313" key="3">
    <source>
        <dbReference type="Proteomes" id="UP000011991"/>
    </source>
</evidence>
<feature type="compositionally biased region" description="Basic and acidic residues" evidence="1">
    <location>
        <begin position="1"/>
        <end position="11"/>
    </location>
</feature>
<comment type="caution">
    <text evidence="2">The sequence shown here is derived from an EMBL/GenBank/DDBJ whole genome shotgun (WGS) entry which is preliminary data.</text>
</comment>